<evidence type="ECO:0000256" key="4">
    <source>
        <dbReference type="ARBA" id="ARBA00029678"/>
    </source>
</evidence>
<protein>
    <recommendedName>
        <fullName evidence="2">E3 ubiquitin-protein transferase MAEA</fullName>
    </recommendedName>
    <alternativeName>
        <fullName evidence="4">Macrophage erythroblast attacher</fullName>
    </alternativeName>
</protein>
<comment type="subcellular location">
    <subcellularLocation>
        <location evidence="1">Nucleus matrix</location>
    </subcellularLocation>
</comment>
<comment type="caution">
    <text evidence="6">The sequence shown here is derived from an EMBL/GenBank/DDBJ whole genome shotgun (WGS) entry which is preliminary data.</text>
</comment>
<dbReference type="GO" id="GO:0004842">
    <property type="term" value="F:ubiquitin-protein transferase activity"/>
    <property type="evidence" value="ECO:0007669"/>
    <property type="project" value="InterPro"/>
</dbReference>
<dbReference type="PROSITE" id="PS50896">
    <property type="entry name" value="LISH"/>
    <property type="match status" value="1"/>
</dbReference>
<dbReference type="GO" id="GO:0043249">
    <property type="term" value="P:erythrocyte maturation"/>
    <property type="evidence" value="ECO:0007669"/>
    <property type="project" value="UniProtKB-KW"/>
</dbReference>
<evidence type="ECO:0000313" key="6">
    <source>
        <dbReference type="EMBL" id="CAJ0575239.1"/>
    </source>
</evidence>
<dbReference type="InterPro" id="IPR006594">
    <property type="entry name" value="LisH"/>
</dbReference>
<dbReference type="InterPro" id="IPR006595">
    <property type="entry name" value="CTLH_C"/>
</dbReference>
<evidence type="ECO:0000256" key="2">
    <source>
        <dbReference type="ARBA" id="ARBA00014384"/>
    </source>
</evidence>
<dbReference type="SMART" id="SM00668">
    <property type="entry name" value="CTLH"/>
    <property type="match status" value="1"/>
</dbReference>
<evidence type="ECO:0000259" key="5">
    <source>
        <dbReference type="PROSITE" id="PS50897"/>
    </source>
</evidence>
<gene>
    <name evidence="6" type="ORF">MSPICULIGERA_LOCUS13553</name>
</gene>
<dbReference type="SMART" id="SM00667">
    <property type="entry name" value="LisH"/>
    <property type="match status" value="1"/>
</dbReference>
<dbReference type="EMBL" id="CATQJA010002637">
    <property type="protein sequence ID" value="CAJ0575239.1"/>
    <property type="molecule type" value="Genomic_DNA"/>
</dbReference>
<evidence type="ECO:0000256" key="1">
    <source>
        <dbReference type="ARBA" id="ARBA00004109"/>
    </source>
</evidence>
<dbReference type="PROSITE" id="PS50897">
    <property type="entry name" value="CTLH"/>
    <property type="match status" value="1"/>
</dbReference>
<dbReference type="GO" id="GO:0034657">
    <property type="term" value="C:GID complex"/>
    <property type="evidence" value="ECO:0007669"/>
    <property type="project" value="TreeGrafter"/>
</dbReference>
<dbReference type="InterPro" id="IPR024964">
    <property type="entry name" value="CTLH/CRA"/>
</dbReference>
<feature type="domain" description="CTLH" evidence="5">
    <location>
        <begin position="154"/>
        <end position="211"/>
    </location>
</feature>
<proteinExistence type="predicted"/>
<dbReference type="GO" id="GO:0005737">
    <property type="term" value="C:cytoplasm"/>
    <property type="evidence" value="ECO:0007669"/>
    <property type="project" value="TreeGrafter"/>
</dbReference>
<reference evidence="6" key="1">
    <citation type="submission" date="2023-06" db="EMBL/GenBank/DDBJ databases">
        <authorList>
            <person name="Delattre M."/>
        </authorList>
    </citation>
    <scope>NUCLEOTIDE SEQUENCE</scope>
    <source>
        <strain evidence="6">AF72</strain>
    </source>
</reference>
<dbReference type="AlphaFoldDB" id="A0AA36CUG7"/>
<name>A0AA36CUG7_9BILA</name>
<evidence type="ECO:0000313" key="7">
    <source>
        <dbReference type="Proteomes" id="UP001177023"/>
    </source>
</evidence>
<dbReference type="GO" id="GO:0043161">
    <property type="term" value="P:proteasome-mediated ubiquitin-dependent protein catabolic process"/>
    <property type="evidence" value="ECO:0007669"/>
    <property type="project" value="InterPro"/>
</dbReference>
<dbReference type="PANTHER" id="PTHR12170">
    <property type="entry name" value="MACROPHAGE ERYTHROBLAST ATTACHER-RELATED"/>
    <property type="match status" value="1"/>
</dbReference>
<feature type="non-terminal residue" evidence="6">
    <location>
        <position position="383"/>
    </location>
</feature>
<accession>A0AA36CUG7</accession>
<organism evidence="6 7">
    <name type="scientific">Mesorhabditis spiculigera</name>
    <dbReference type="NCBI Taxonomy" id="96644"/>
    <lineage>
        <taxon>Eukaryota</taxon>
        <taxon>Metazoa</taxon>
        <taxon>Ecdysozoa</taxon>
        <taxon>Nematoda</taxon>
        <taxon>Chromadorea</taxon>
        <taxon>Rhabditida</taxon>
        <taxon>Rhabditina</taxon>
        <taxon>Rhabditomorpha</taxon>
        <taxon>Rhabditoidea</taxon>
        <taxon>Rhabditidae</taxon>
        <taxon>Mesorhabditinae</taxon>
        <taxon>Mesorhabditis</taxon>
    </lineage>
</organism>
<sequence>MGDSNAAIEYQTFKIPYEVLNKQFREAQKSMARQQARIKDVTKVLDDKIEGGQAIPVDEVKPALVELKNRIDAMQTLMHRSLAEQQETVHDMQQRAHYLSTGVDSSLNEHEQWTWEKERIDRLVLQHLLRSGQLETAKALAEKTGLSKICDLRMFEQAYVVEKALRSGDTGPCLEWIHEHRSRLRRLSSELETEVRILDAVELVKNGQRVDALNYARKFLKQSLEEGSDHVRKLWAAIACGAAHAAYKELAAEDRWERVAQLFRQENARIYQLPEQSAFSACLQAGLAAHKTPACGANANPNCVACDTTVHAIVNDLPYAHATNSKLICGHTGEPLDEKNVPMMLETGHVVGERALRQLRDGDFIKFKNGTTHINDVKRLFIL</sequence>
<dbReference type="InterPro" id="IPR045098">
    <property type="entry name" value="Fyv10_fam"/>
</dbReference>
<dbReference type="InterPro" id="IPR013144">
    <property type="entry name" value="CRA_dom"/>
</dbReference>
<dbReference type="PANTHER" id="PTHR12170:SF2">
    <property type="entry name" value="E3 UBIQUITIN-PROTEIN TRANSFERASE MAEA"/>
    <property type="match status" value="1"/>
</dbReference>
<dbReference type="GO" id="GO:0016363">
    <property type="term" value="C:nuclear matrix"/>
    <property type="evidence" value="ECO:0007669"/>
    <property type="project" value="UniProtKB-SubCell"/>
</dbReference>
<keyword evidence="3" id="KW-0265">Erythrocyte maturation</keyword>
<dbReference type="Pfam" id="PF10607">
    <property type="entry name" value="CTLH"/>
    <property type="match status" value="1"/>
</dbReference>
<dbReference type="SMART" id="SM00757">
    <property type="entry name" value="CRA"/>
    <property type="match status" value="1"/>
</dbReference>
<evidence type="ECO:0000256" key="3">
    <source>
        <dbReference type="ARBA" id="ARBA00023057"/>
    </source>
</evidence>
<keyword evidence="7" id="KW-1185">Reference proteome</keyword>
<dbReference type="Proteomes" id="UP001177023">
    <property type="component" value="Unassembled WGS sequence"/>
</dbReference>